<keyword evidence="3" id="KW-1185">Reference proteome</keyword>
<accession>A0AAD5QJB7</accession>
<proteinExistence type="predicted"/>
<evidence type="ECO:0000313" key="3">
    <source>
        <dbReference type="Proteomes" id="UP001196413"/>
    </source>
</evidence>
<dbReference type="AlphaFoldDB" id="A0AAD5QJB7"/>
<organism evidence="2 3">
    <name type="scientific">Parelaphostrongylus tenuis</name>
    <name type="common">Meningeal worm</name>
    <dbReference type="NCBI Taxonomy" id="148309"/>
    <lineage>
        <taxon>Eukaryota</taxon>
        <taxon>Metazoa</taxon>
        <taxon>Ecdysozoa</taxon>
        <taxon>Nematoda</taxon>
        <taxon>Chromadorea</taxon>
        <taxon>Rhabditida</taxon>
        <taxon>Rhabditina</taxon>
        <taxon>Rhabditomorpha</taxon>
        <taxon>Strongyloidea</taxon>
        <taxon>Metastrongylidae</taxon>
        <taxon>Parelaphostrongylus</taxon>
    </lineage>
</organism>
<protein>
    <submittedName>
        <fullName evidence="2">Uncharacterized protein</fullName>
    </submittedName>
</protein>
<evidence type="ECO:0000256" key="1">
    <source>
        <dbReference type="SAM" id="Phobius"/>
    </source>
</evidence>
<dbReference type="EMBL" id="JAHQIW010000603">
    <property type="protein sequence ID" value="KAJ1349046.1"/>
    <property type="molecule type" value="Genomic_DNA"/>
</dbReference>
<feature type="transmembrane region" description="Helical" evidence="1">
    <location>
        <begin position="7"/>
        <end position="31"/>
    </location>
</feature>
<gene>
    <name evidence="2" type="ORF">KIN20_004487</name>
</gene>
<sequence length="79" mass="8826">MVRIHHLIIYILVVVVQHAVIISYGFVLHLFTKPGFFQSCSEVLFLSVCKGRLYFRISVSCTGSRSGILSLSLTLQQGP</sequence>
<keyword evidence="1" id="KW-0472">Membrane</keyword>
<dbReference type="Proteomes" id="UP001196413">
    <property type="component" value="Unassembled WGS sequence"/>
</dbReference>
<reference evidence="2" key="1">
    <citation type="submission" date="2021-06" db="EMBL/GenBank/DDBJ databases">
        <title>Parelaphostrongylus tenuis whole genome reference sequence.</title>
        <authorList>
            <person name="Garwood T.J."/>
            <person name="Larsen P.A."/>
            <person name="Fountain-Jones N.M."/>
            <person name="Garbe J.R."/>
            <person name="Macchietto M.G."/>
            <person name="Kania S.A."/>
            <person name="Gerhold R.W."/>
            <person name="Richards J.E."/>
            <person name="Wolf T.M."/>
        </authorList>
    </citation>
    <scope>NUCLEOTIDE SEQUENCE</scope>
    <source>
        <strain evidence="2">MNPRO001-30</strain>
        <tissue evidence="2">Meninges</tissue>
    </source>
</reference>
<name>A0AAD5QJB7_PARTN</name>
<evidence type="ECO:0000313" key="2">
    <source>
        <dbReference type="EMBL" id="KAJ1349046.1"/>
    </source>
</evidence>
<keyword evidence="1" id="KW-0812">Transmembrane</keyword>
<keyword evidence="1" id="KW-1133">Transmembrane helix</keyword>
<comment type="caution">
    <text evidence="2">The sequence shown here is derived from an EMBL/GenBank/DDBJ whole genome shotgun (WGS) entry which is preliminary data.</text>
</comment>